<protein>
    <recommendedName>
        <fullName evidence="3">DUF742 domain-containing protein</fullName>
    </recommendedName>
</protein>
<dbReference type="EMBL" id="FZOF01000004">
    <property type="protein sequence ID" value="SNS25772.1"/>
    <property type="molecule type" value="Genomic_DNA"/>
</dbReference>
<accession>A0A239D0V3</accession>
<evidence type="ECO:0000313" key="1">
    <source>
        <dbReference type="EMBL" id="SNS25772.1"/>
    </source>
</evidence>
<dbReference type="PANTHER" id="PTHR36221:SF1">
    <property type="entry name" value="DUF742 DOMAIN-CONTAINING PROTEIN"/>
    <property type="match status" value="1"/>
</dbReference>
<organism evidence="1 2">
    <name type="scientific">Actinacidiphila glaucinigra</name>
    <dbReference type="NCBI Taxonomy" id="235986"/>
    <lineage>
        <taxon>Bacteria</taxon>
        <taxon>Bacillati</taxon>
        <taxon>Actinomycetota</taxon>
        <taxon>Actinomycetes</taxon>
        <taxon>Kitasatosporales</taxon>
        <taxon>Streptomycetaceae</taxon>
        <taxon>Actinacidiphila</taxon>
    </lineage>
</organism>
<proteinExistence type="predicted"/>
<evidence type="ECO:0008006" key="3">
    <source>
        <dbReference type="Google" id="ProtNLM"/>
    </source>
</evidence>
<dbReference type="OrthoDB" id="4274007at2"/>
<dbReference type="RefSeq" id="WP_089223418.1">
    <property type="nucleotide sequence ID" value="NZ_FZOF01000004.1"/>
</dbReference>
<sequence>MNPSPPGDEGALWYDDEAGPMVRAYTITGGRTRPDSDSDVDLIAVMVPAVGTAPDDNLDEEHLALLDLCRDAPLTVAELASEADLALGVVRVLLGDLLRDGHLRAIRPVPPAELPDVGLLKDVIDGLRAL</sequence>
<gene>
    <name evidence="1" type="ORF">SAMN05216252_104321</name>
</gene>
<name>A0A239D0V3_9ACTN</name>
<dbReference type="AlphaFoldDB" id="A0A239D0V3"/>
<dbReference type="Pfam" id="PF05331">
    <property type="entry name" value="DUF742"/>
    <property type="match status" value="1"/>
</dbReference>
<reference evidence="1 2" key="1">
    <citation type="submission" date="2017-06" db="EMBL/GenBank/DDBJ databases">
        <authorList>
            <person name="Kim H.J."/>
            <person name="Triplett B.A."/>
        </authorList>
    </citation>
    <scope>NUCLEOTIDE SEQUENCE [LARGE SCALE GENOMIC DNA]</scope>
    <source>
        <strain evidence="1 2">CGMCC 4.1858</strain>
    </source>
</reference>
<dbReference type="InterPro" id="IPR007995">
    <property type="entry name" value="DUF742"/>
</dbReference>
<evidence type="ECO:0000313" key="2">
    <source>
        <dbReference type="Proteomes" id="UP000198280"/>
    </source>
</evidence>
<dbReference type="PANTHER" id="PTHR36221">
    <property type="entry name" value="DUF742 DOMAIN-CONTAINING PROTEIN"/>
    <property type="match status" value="1"/>
</dbReference>
<dbReference type="Proteomes" id="UP000198280">
    <property type="component" value="Unassembled WGS sequence"/>
</dbReference>
<keyword evidence="2" id="KW-1185">Reference proteome</keyword>